<dbReference type="Pfam" id="PF18457">
    <property type="entry name" value="PUD1_2"/>
    <property type="match status" value="1"/>
</dbReference>
<dbReference type="EMBL" id="MTYI01000048">
    <property type="protein sequence ID" value="PNP56229.1"/>
    <property type="molecule type" value="Genomic_DNA"/>
</dbReference>
<feature type="domain" description="Up-regulated in Daf-2" evidence="1">
    <location>
        <begin position="4"/>
        <end position="188"/>
    </location>
</feature>
<organism evidence="2 3">
    <name type="scientific">Trichoderma harzianum</name>
    <name type="common">Hypocrea lixii</name>
    <dbReference type="NCBI Taxonomy" id="5544"/>
    <lineage>
        <taxon>Eukaryota</taxon>
        <taxon>Fungi</taxon>
        <taxon>Dikarya</taxon>
        <taxon>Ascomycota</taxon>
        <taxon>Pezizomycotina</taxon>
        <taxon>Sordariomycetes</taxon>
        <taxon>Hypocreomycetidae</taxon>
        <taxon>Hypocreales</taxon>
        <taxon>Hypocreaceae</taxon>
        <taxon>Trichoderma</taxon>
    </lineage>
</organism>
<gene>
    <name evidence="2" type="ORF">THARTR1_03754</name>
</gene>
<dbReference type="Proteomes" id="UP000236290">
    <property type="component" value="Unassembled WGS sequence"/>
</dbReference>
<reference evidence="2 3" key="1">
    <citation type="submission" date="2017-02" db="EMBL/GenBank/DDBJ databases">
        <title>Genomes of Trichoderma spp. with biocontrol activity.</title>
        <authorList>
            <person name="Gardiner D."/>
            <person name="Kazan K."/>
            <person name="Vos C."/>
            <person name="Harvey P."/>
        </authorList>
    </citation>
    <scope>NUCLEOTIDE SEQUENCE [LARGE SCALE GENOMIC DNA]</scope>
    <source>
        <strain evidence="2 3">Tr1</strain>
    </source>
</reference>
<evidence type="ECO:0000259" key="1">
    <source>
        <dbReference type="Pfam" id="PF18457"/>
    </source>
</evidence>
<proteinExistence type="predicted"/>
<dbReference type="PANTHER" id="PTHR31557:SF0">
    <property type="entry name" value="5C820-RELATED"/>
    <property type="match status" value="1"/>
</dbReference>
<dbReference type="PANTHER" id="PTHR31557">
    <property type="entry name" value="5C820-RELATED-RELATED"/>
    <property type="match status" value="1"/>
</dbReference>
<name>A0A2K0UEL2_TRIHA</name>
<dbReference type="AlphaFoldDB" id="A0A2K0UEL2"/>
<protein>
    <recommendedName>
        <fullName evidence="1">Up-regulated in Daf-2 domain-containing protein</fullName>
    </recommendedName>
</protein>
<comment type="caution">
    <text evidence="2">The sequence shown here is derived from an EMBL/GenBank/DDBJ whole genome shotgun (WGS) entry which is preliminary data.</text>
</comment>
<accession>A0A2K0UEL2</accession>
<dbReference type="InterPro" id="IPR041157">
    <property type="entry name" value="PUD1/2"/>
</dbReference>
<evidence type="ECO:0000313" key="2">
    <source>
        <dbReference type="EMBL" id="PNP56229.1"/>
    </source>
</evidence>
<sequence length="196" mass="21568">MDTTKRTASVSIRNNTSRPIVGISLVHKYSDVYKHRKEWAAIPAGDSSAESLKVEYNTGFFTTGRDWWFVSWYSQDMKTLYYSNPQNFRGTFDAIEKSVSPELIFNAGMLLGPIALIAGGPLLAAPAAVATLAAARATSDGLYDSEETAGFKQHILREEDEGKVTEIIINEDETITFKSQSGDSETVYTLKKAPGQ</sequence>
<dbReference type="Gene3D" id="2.60.40.3820">
    <property type="match status" value="2"/>
</dbReference>
<dbReference type="OrthoDB" id="5785880at2759"/>
<evidence type="ECO:0000313" key="3">
    <source>
        <dbReference type="Proteomes" id="UP000236290"/>
    </source>
</evidence>